<feature type="domain" description="Outer membrane lipoprotein BamD-like" evidence="4">
    <location>
        <begin position="57"/>
        <end position="241"/>
    </location>
</feature>
<evidence type="ECO:0000256" key="2">
    <source>
        <dbReference type="ARBA" id="ARBA00023136"/>
    </source>
</evidence>
<dbReference type="InterPro" id="IPR039565">
    <property type="entry name" value="BamD-like"/>
</dbReference>
<dbReference type="InterPro" id="IPR011990">
    <property type="entry name" value="TPR-like_helical_dom_sf"/>
</dbReference>
<comment type="caution">
    <text evidence="5">The sequence shown here is derived from an EMBL/GenBank/DDBJ whole genome shotgun (WGS) entry which is preliminary data.</text>
</comment>
<organism evidence="5 6">
    <name type="scientific">Phaeocystidibacter luteus</name>
    <dbReference type="NCBI Taxonomy" id="911197"/>
    <lineage>
        <taxon>Bacteria</taxon>
        <taxon>Pseudomonadati</taxon>
        <taxon>Bacteroidota</taxon>
        <taxon>Flavobacteriia</taxon>
        <taxon>Flavobacteriales</taxon>
        <taxon>Phaeocystidibacteraceae</taxon>
        <taxon>Phaeocystidibacter</taxon>
    </lineage>
</organism>
<gene>
    <name evidence="5" type="primary">bamD</name>
    <name evidence="5" type="ORF">F8C67_01700</name>
</gene>
<evidence type="ECO:0000256" key="1">
    <source>
        <dbReference type="ARBA" id="ARBA00022729"/>
    </source>
</evidence>
<sequence>MGANAKMTLYTLVYSHYFCRMFRKNALIILLLSSVLMLTGCSEYQRVLKSTDLDYKYTKAVEYYEEGQYNKALPIFKELRELYRGTVKVQDVYYYYCATLFGIEDYILAGYHFKFFYQTFPSHPRANEAAYMTAKCYYLEAPKWSLDQAYTYKAVNELQLYINTHPGSSYIPECNDMIDELRGKLEKKSYEIAYQYYHTRQYRAALTAFANTLNDFPDTPYREEAMFYRMRSAFLLAENSVLDKQADRFKAARTAYLDFVRTFPDSEFKDDADETMTKIEEYLNGKSVS</sequence>
<dbReference type="SUPFAM" id="SSF48452">
    <property type="entry name" value="TPR-like"/>
    <property type="match status" value="1"/>
</dbReference>
<dbReference type="InterPro" id="IPR017689">
    <property type="entry name" value="BamD"/>
</dbReference>
<accession>A0A6N6RLM6</accession>
<keyword evidence="3" id="KW-0998">Cell outer membrane</keyword>
<evidence type="ECO:0000313" key="6">
    <source>
        <dbReference type="Proteomes" id="UP000468650"/>
    </source>
</evidence>
<proteinExistence type="predicted"/>
<dbReference type="AlphaFoldDB" id="A0A6N6RLM6"/>
<evidence type="ECO:0000313" key="5">
    <source>
        <dbReference type="EMBL" id="KAB2814476.1"/>
    </source>
</evidence>
<dbReference type="EMBL" id="WBVO01000001">
    <property type="protein sequence ID" value="KAB2814476.1"/>
    <property type="molecule type" value="Genomic_DNA"/>
</dbReference>
<dbReference type="NCBIfam" id="TIGR03302">
    <property type="entry name" value="OM_YfiO"/>
    <property type="match status" value="1"/>
</dbReference>
<dbReference type="Proteomes" id="UP000468650">
    <property type="component" value="Unassembled WGS sequence"/>
</dbReference>
<keyword evidence="6" id="KW-1185">Reference proteome</keyword>
<dbReference type="Pfam" id="PF13525">
    <property type="entry name" value="YfiO"/>
    <property type="match status" value="1"/>
</dbReference>
<reference evidence="5 6" key="1">
    <citation type="submission" date="2019-09" db="EMBL/GenBank/DDBJ databases">
        <title>Genomes of family Cryomorphaceae.</title>
        <authorList>
            <person name="Bowman J.P."/>
        </authorList>
    </citation>
    <scope>NUCLEOTIDE SEQUENCE [LARGE SCALE GENOMIC DNA]</scope>
    <source>
        <strain evidence="5 6">LMG 25704</strain>
    </source>
</reference>
<name>A0A6N6RLM6_9FLAO</name>
<dbReference type="Gene3D" id="1.25.40.10">
    <property type="entry name" value="Tetratricopeptide repeat domain"/>
    <property type="match status" value="1"/>
</dbReference>
<keyword evidence="2" id="KW-0472">Membrane</keyword>
<evidence type="ECO:0000259" key="4">
    <source>
        <dbReference type="Pfam" id="PF13525"/>
    </source>
</evidence>
<keyword evidence="1" id="KW-0732">Signal</keyword>
<evidence type="ECO:0000256" key="3">
    <source>
        <dbReference type="ARBA" id="ARBA00023237"/>
    </source>
</evidence>
<protein>
    <submittedName>
        <fullName evidence="5">Outer membrane protein assembly factor BamD</fullName>
    </submittedName>
</protein>